<feature type="chain" id="PRO_5026950980" evidence="1">
    <location>
        <begin position="27"/>
        <end position="277"/>
    </location>
</feature>
<evidence type="ECO:0000259" key="2">
    <source>
        <dbReference type="Pfam" id="PF04773"/>
    </source>
</evidence>
<dbReference type="InterPro" id="IPR006860">
    <property type="entry name" value="FecR"/>
</dbReference>
<dbReference type="Pfam" id="PF04773">
    <property type="entry name" value="FecR"/>
    <property type="match status" value="1"/>
</dbReference>
<keyword evidence="1" id="KW-0732">Signal</keyword>
<dbReference type="EMBL" id="JAAKYA010000004">
    <property type="protein sequence ID" value="NGO37825.1"/>
    <property type="molecule type" value="Genomic_DNA"/>
</dbReference>
<gene>
    <name evidence="3" type="ORF">G4L39_00185</name>
</gene>
<dbReference type="Proteomes" id="UP000477311">
    <property type="component" value="Unassembled WGS sequence"/>
</dbReference>
<feature type="signal peptide" evidence="1">
    <location>
        <begin position="1"/>
        <end position="26"/>
    </location>
</feature>
<evidence type="ECO:0000313" key="3">
    <source>
        <dbReference type="EMBL" id="NGO37825.1"/>
    </source>
</evidence>
<dbReference type="PANTHER" id="PTHR38731">
    <property type="entry name" value="LIPL45-RELATED LIPOPROTEIN-RELATED"/>
    <property type="match status" value="1"/>
</dbReference>
<organism evidence="3 4">
    <name type="scientific">Limisphaera ngatamarikiensis</name>
    <dbReference type="NCBI Taxonomy" id="1324935"/>
    <lineage>
        <taxon>Bacteria</taxon>
        <taxon>Pseudomonadati</taxon>
        <taxon>Verrucomicrobiota</taxon>
        <taxon>Verrucomicrobiia</taxon>
        <taxon>Limisphaerales</taxon>
        <taxon>Limisphaeraceae</taxon>
        <taxon>Limisphaera</taxon>
    </lineage>
</organism>
<sequence>MKTTATWLKGFLATATVLAFCSGALAETKNLTAKVTRIQGAARYTTDGTTWKALRVGQSLPAGTVIQTAANSMVDLVLGPEDTIRLAPQVTENFTVLPPAEVIFQPITGPDTVRLYSDTTLAIDRLTSTATGIDEVRETMLDLRAGAIFGKVKRMSAASRYEVKIPNGVAGIRGTVYHINAQGVVSVLVGTVVLSVVGQDGRVITQVISAGYQYDVRTGQLTPLPDTLTQEMAAAMQTVGTGEMAPPTIYTQDQTTIYVSPTTGTRPPSSGGSGGGE</sequence>
<accession>A0A6M1RM50</accession>
<reference evidence="3 4" key="1">
    <citation type="submission" date="2020-02" db="EMBL/GenBank/DDBJ databases">
        <title>Draft genome sequence of Limisphaera ngatamarikiensis NGM72.4T, a thermophilic Verrucomicrobia grouped in subdivision 3.</title>
        <authorList>
            <person name="Carere C.R."/>
            <person name="Steen J."/>
            <person name="Hugenholtz P."/>
            <person name="Stott M.B."/>
        </authorList>
    </citation>
    <scope>NUCLEOTIDE SEQUENCE [LARGE SCALE GENOMIC DNA]</scope>
    <source>
        <strain evidence="3 4">NGM72.4</strain>
    </source>
</reference>
<proteinExistence type="predicted"/>
<keyword evidence="4" id="KW-1185">Reference proteome</keyword>
<protein>
    <submittedName>
        <fullName evidence="3">FecR domain-containing protein</fullName>
    </submittedName>
</protein>
<comment type="caution">
    <text evidence="3">The sequence shown here is derived from an EMBL/GenBank/DDBJ whole genome shotgun (WGS) entry which is preliminary data.</text>
</comment>
<dbReference type="AlphaFoldDB" id="A0A6M1RM50"/>
<feature type="domain" description="FecR protein" evidence="2">
    <location>
        <begin position="112"/>
        <end position="192"/>
    </location>
</feature>
<dbReference type="RefSeq" id="WP_165105010.1">
    <property type="nucleotide sequence ID" value="NZ_JAAKYA010000004.1"/>
</dbReference>
<evidence type="ECO:0000313" key="4">
    <source>
        <dbReference type="Proteomes" id="UP000477311"/>
    </source>
</evidence>
<evidence type="ECO:0000256" key="1">
    <source>
        <dbReference type="SAM" id="SignalP"/>
    </source>
</evidence>
<dbReference type="PANTHER" id="PTHR38731:SF1">
    <property type="entry name" value="FECR PROTEIN DOMAIN-CONTAINING PROTEIN"/>
    <property type="match status" value="1"/>
</dbReference>
<name>A0A6M1RM50_9BACT</name>